<dbReference type="Proteomes" id="UP000230002">
    <property type="component" value="Unassembled WGS sequence"/>
</dbReference>
<keyword evidence="2" id="KW-1185">Reference proteome</keyword>
<evidence type="ECO:0000313" key="2">
    <source>
        <dbReference type="Proteomes" id="UP000230002"/>
    </source>
</evidence>
<dbReference type="AlphaFoldDB" id="A0A2G8SJB9"/>
<accession>A0A2G8SJB9</accession>
<protein>
    <submittedName>
        <fullName evidence="1">Uncharacterized protein</fullName>
    </submittedName>
</protein>
<organism evidence="1 2">
    <name type="scientific">Ganoderma sinense ZZ0214-1</name>
    <dbReference type="NCBI Taxonomy" id="1077348"/>
    <lineage>
        <taxon>Eukaryota</taxon>
        <taxon>Fungi</taxon>
        <taxon>Dikarya</taxon>
        <taxon>Basidiomycota</taxon>
        <taxon>Agaricomycotina</taxon>
        <taxon>Agaricomycetes</taxon>
        <taxon>Polyporales</taxon>
        <taxon>Polyporaceae</taxon>
        <taxon>Ganoderma</taxon>
    </lineage>
</organism>
<proteinExistence type="predicted"/>
<gene>
    <name evidence="1" type="ORF">GSI_03581</name>
</gene>
<sequence length="214" mass="23211">MRVFNWKTGVAVWLPGPHDLELHPVPPSPSSRPTGTGRLVRPHFRHDPALTVLTLYLKFQITTPRRVVNHDQYAAAPSPPPAAAPPRDVPWAEWGPAGTRLVHPEFHCTVSPFGCSVAQTRWTTGPREALRVCVFDVHPWARRMPARDAAVRARGLVYATETLLDTPAFRGRIRTAFPCGFTVRDVPLGMGEMGGRGKGGAGGGQARACAGGEC</sequence>
<dbReference type="OrthoDB" id="2747824at2759"/>
<dbReference type="EMBL" id="AYKW01000006">
    <property type="protein sequence ID" value="PIL33875.1"/>
    <property type="molecule type" value="Genomic_DNA"/>
</dbReference>
<evidence type="ECO:0000313" key="1">
    <source>
        <dbReference type="EMBL" id="PIL33875.1"/>
    </source>
</evidence>
<reference evidence="1 2" key="1">
    <citation type="journal article" date="2015" name="Sci. Rep.">
        <title>Chromosome-level genome map provides insights into diverse defense mechanisms in the medicinal fungus Ganoderma sinense.</title>
        <authorList>
            <person name="Zhu Y."/>
            <person name="Xu J."/>
            <person name="Sun C."/>
            <person name="Zhou S."/>
            <person name="Xu H."/>
            <person name="Nelson D.R."/>
            <person name="Qian J."/>
            <person name="Song J."/>
            <person name="Luo H."/>
            <person name="Xiang L."/>
            <person name="Li Y."/>
            <person name="Xu Z."/>
            <person name="Ji A."/>
            <person name="Wang L."/>
            <person name="Lu S."/>
            <person name="Hayward A."/>
            <person name="Sun W."/>
            <person name="Li X."/>
            <person name="Schwartz D.C."/>
            <person name="Wang Y."/>
            <person name="Chen S."/>
        </authorList>
    </citation>
    <scope>NUCLEOTIDE SEQUENCE [LARGE SCALE GENOMIC DNA]</scope>
    <source>
        <strain evidence="1 2">ZZ0214-1</strain>
    </source>
</reference>
<comment type="caution">
    <text evidence="1">The sequence shown here is derived from an EMBL/GenBank/DDBJ whole genome shotgun (WGS) entry which is preliminary data.</text>
</comment>
<name>A0A2G8SJB9_9APHY</name>